<reference evidence="3" key="1">
    <citation type="submission" date="2014-11" db="EMBL/GenBank/DDBJ databases">
        <authorList>
            <person name="Otto D Thomas"/>
            <person name="Naeem Raeece"/>
        </authorList>
    </citation>
    <scope>NUCLEOTIDE SEQUENCE</scope>
</reference>
<evidence type="ECO:0000313" key="3">
    <source>
        <dbReference type="EMBL" id="CEM54380.1"/>
    </source>
</evidence>
<proteinExistence type="predicted"/>
<name>A0A0G4IB07_9ALVE</name>
<accession>A0A0G4IB07</accession>
<feature type="signal peptide" evidence="2">
    <location>
        <begin position="1"/>
        <end position="18"/>
    </location>
</feature>
<dbReference type="VEuPathDB" id="CryptoDB:Cvel_12735"/>
<evidence type="ECO:0000256" key="1">
    <source>
        <dbReference type="SAM" id="MobiDB-lite"/>
    </source>
</evidence>
<gene>
    <name evidence="3" type="ORF">Cvel_12735</name>
</gene>
<dbReference type="SUPFAM" id="SSF50965">
    <property type="entry name" value="Galactose oxidase, central domain"/>
    <property type="match status" value="1"/>
</dbReference>
<sequence>MLLHYRVLVLVFLARARGNLFIQRGGLSSSLPIPSAQQPQSHGGQVAISADGTRVVLGSGSAVPPVIPGQVDAYDYDAATSMWSQVSGGIIAGDANTDPTAPSLAISPNGKRVAIGSPFFQGSLGRLVVKELVNDVWTDLAVVPAFGPGTGTNKWDAVGNDGQFALVGTEGGLLGHSLSFSADGSQLAVGSPGAKNSNGVASGVAGVYELEGGVWTLAADFLIEGGDDEREAVGWSVALAAGVGNAVAVGDYGERLIPGKVTAYDIVGGSLEYVLADSGRVSLLQQYIVPFQQDSRLTTAEIINFNNQEYVKLTSQIPPLPRGLTEGSTSPLTSQVYLATVDSPLTQIPAYPATPEGNPDTASGPREFPNTDTIFVLFSDWFDQGLLLDSGGFRARLYRTLTDVPDADTDQYSRVFWTVDLFATEATASLRLLYVLPADPENTTDNPKTVPEGVGQGGSRRRLQKSKARRLTLSATPYAEVRITKTLGSQALTKLFPTVIQGETLFLNLRLDSSTFAGLYAISVVVKDATGEDSTAVEVKSISRTPDTVTPDQNIAVTLGPPDGSPDVQCLDCTLEVVYELSTNISQ</sequence>
<evidence type="ECO:0000256" key="2">
    <source>
        <dbReference type="SAM" id="SignalP"/>
    </source>
</evidence>
<dbReference type="PhylomeDB" id="A0A0G4IB07"/>
<dbReference type="EMBL" id="CDMZ01005783">
    <property type="protein sequence ID" value="CEM54380.1"/>
    <property type="molecule type" value="Genomic_DNA"/>
</dbReference>
<dbReference type="AlphaFoldDB" id="A0A0G4IB07"/>
<dbReference type="InterPro" id="IPR011043">
    <property type="entry name" value="Gal_Oxase/kelch_b-propeller"/>
</dbReference>
<protein>
    <submittedName>
        <fullName evidence="3">Uncharacterized protein</fullName>
    </submittedName>
</protein>
<feature type="region of interest" description="Disordered" evidence="1">
    <location>
        <begin position="442"/>
        <end position="461"/>
    </location>
</feature>
<organism evidence="3">
    <name type="scientific">Chromera velia CCMP2878</name>
    <dbReference type="NCBI Taxonomy" id="1169474"/>
    <lineage>
        <taxon>Eukaryota</taxon>
        <taxon>Sar</taxon>
        <taxon>Alveolata</taxon>
        <taxon>Colpodellida</taxon>
        <taxon>Chromeraceae</taxon>
        <taxon>Chromera</taxon>
    </lineage>
</organism>
<feature type="chain" id="PRO_5005192561" evidence="2">
    <location>
        <begin position="19"/>
        <end position="587"/>
    </location>
</feature>
<keyword evidence="2" id="KW-0732">Signal</keyword>